<dbReference type="PANTHER" id="PTHR43179:SF7">
    <property type="entry name" value="RHAMNOSYLTRANSFERASE WBBL"/>
    <property type="match status" value="1"/>
</dbReference>
<dbReference type="GO" id="GO:0016740">
    <property type="term" value="F:transferase activity"/>
    <property type="evidence" value="ECO:0007669"/>
    <property type="project" value="UniProtKB-KW"/>
</dbReference>
<dbReference type="PANTHER" id="PTHR43179">
    <property type="entry name" value="RHAMNOSYLTRANSFERASE WBBL"/>
    <property type="match status" value="1"/>
</dbReference>
<feature type="domain" description="Glycosyltransferase 2-like" evidence="1">
    <location>
        <begin position="4"/>
        <end position="145"/>
    </location>
</feature>
<proteinExistence type="predicted"/>
<organism evidence="2 3">
    <name type="scientific">Lacinutrix venerupis</name>
    <dbReference type="NCBI Taxonomy" id="1486034"/>
    <lineage>
        <taxon>Bacteria</taxon>
        <taxon>Pseudomonadati</taxon>
        <taxon>Bacteroidota</taxon>
        <taxon>Flavobacteriia</taxon>
        <taxon>Flavobacteriales</taxon>
        <taxon>Flavobacteriaceae</taxon>
        <taxon>Lacinutrix</taxon>
    </lineage>
</organism>
<dbReference type="InterPro" id="IPR001173">
    <property type="entry name" value="Glyco_trans_2-like"/>
</dbReference>
<sequence>MQLSVIILNYNVRYFLELCLQSVEAAIKDFEAEIIVVDNNSHDDSCKMVKANFPNVKLIENKENLGFSKGNNIGVKLAKGEFVCILNPDTVVGENTFKTLLSFAKMQDNVGIVGCKLIDGNGIFLPESKRNVPITKIAIQKALGNDAHYYANHLNENEIGETDVFVGAFMLLKKTVYNEVKGFDEDYFMYGEDIDLSYKIKKAGYKSYYYGKTSVIHYKGESTLKDKTYAKRFYGAMQIFYKKHFKNNWCFDALVFLGIQFAQWFGKTNSTKILNFKNYALVSNNNQEAVIKILSKPVDVVLDISKIKNNTQVIFDANYISYQTIIDEMETSEKNKNLSFKILPKNANFILGSHSSKSRGEVIRF</sequence>
<reference evidence="2 3" key="1">
    <citation type="submission" date="2017-01" db="EMBL/GenBank/DDBJ databases">
        <title>Complete genome of Lacinutrix venerupis DOK2-8 isolated from seawater in Dokdo.</title>
        <authorList>
            <person name="Chi W.-J."/>
            <person name="Kim J.H."/>
        </authorList>
    </citation>
    <scope>NUCLEOTIDE SEQUENCE [LARGE SCALE GENOMIC DNA]</scope>
    <source>
        <strain evidence="2 3">DOK2-8</strain>
    </source>
</reference>
<name>A0AAC9LPQ9_9FLAO</name>
<dbReference type="Gene3D" id="3.90.550.10">
    <property type="entry name" value="Spore Coat Polysaccharide Biosynthesis Protein SpsA, Chain A"/>
    <property type="match status" value="1"/>
</dbReference>
<evidence type="ECO:0000259" key="1">
    <source>
        <dbReference type="Pfam" id="PF00535"/>
    </source>
</evidence>
<dbReference type="InterPro" id="IPR029044">
    <property type="entry name" value="Nucleotide-diphossugar_trans"/>
</dbReference>
<keyword evidence="3" id="KW-1185">Reference proteome</keyword>
<dbReference type="AlphaFoldDB" id="A0AAC9LPQ9"/>
<evidence type="ECO:0000313" key="2">
    <source>
        <dbReference type="EMBL" id="APY01520.1"/>
    </source>
</evidence>
<keyword evidence="2" id="KW-0808">Transferase</keyword>
<evidence type="ECO:0000313" key="3">
    <source>
        <dbReference type="Proteomes" id="UP000187506"/>
    </source>
</evidence>
<dbReference type="Pfam" id="PF00535">
    <property type="entry name" value="Glycos_transf_2"/>
    <property type="match status" value="1"/>
</dbReference>
<dbReference type="CDD" id="cd04186">
    <property type="entry name" value="GT_2_like_c"/>
    <property type="match status" value="1"/>
</dbReference>
<gene>
    <name evidence="2" type="ORF">BWR22_11135</name>
</gene>
<dbReference type="RefSeq" id="WP_076734421.1">
    <property type="nucleotide sequence ID" value="NZ_CP019352.1"/>
</dbReference>
<accession>A0AAC9LPQ9</accession>
<dbReference type="KEGG" id="lvn:BWR22_11135"/>
<dbReference type="SUPFAM" id="SSF53448">
    <property type="entry name" value="Nucleotide-diphospho-sugar transferases"/>
    <property type="match status" value="1"/>
</dbReference>
<protein>
    <submittedName>
        <fullName evidence="2">Glycosyl transferase family 2</fullName>
    </submittedName>
</protein>
<dbReference type="Proteomes" id="UP000187506">
    <property type="component" value="Chromosome"/>
</dbReference>
<dbReference type="EMBL" id="CP019352">
    <property type="protein sequence ID" value="APY01520.1"/>
    <property type="molecule type" value="Genomic_DNA"/>
</dbReference>